<feature type="domain" description="SWIM-type" evidence="5">
    <location>
        <begin position="264"/>
        <end position="310"/>
    </location>
</feature>
<evidence type="ECO:0000256" key="2">
    <source>
        <dbReference type="ARBA" id="ARBA00022723"/>
    </source>
</evidence>
<feature type="compositionally biased region" description="Acidic residues" evidence="4">
    <location>
        <begin position="354"/>
        <end position="366"/>
    </location>
</feature>
<feature type="region of interest" description="Disordered" evidence="4">
    <location>
        <begin position="339"/>
        <end position="377"/>
    </location>
</feature>
<keyword evidence="3" id="KW-0862">Zinc</keyword>
<organism evidence="6 7">
    <name type="scientific">Rotaria sordida</name>
    <dbReference type="NCBI Taxonomy" id="392033"/>
    <lineage>
        <taxon>Eukaryota</taxon>
        <taxon>Metazoa</taxon>
        <taxon>Spiralia</taxon>
        <taxon>Gnathifera</taxon>
        <taxon>Rotifera</taxon>
        <taxon>Eurotatoria</taxon>
        <taxon>Bdelloidea</taxon>
        <taxon>Philodinida</taxon>
        <taxon>Philodinidae</taxon>
        <taxon>Rotaria</taxon>
    </lineage>
</organism>
<evidence type="ECO:0000259" key="5">
    <source>
        <dbReference type="PROSITE" id="PS50966"/>
    </source>
</evidence>
<comment type="cofactor">
    <cofactor evidence="1">
        <name>a divalent metal cation</name>
        <dbReference type="ChEBI" id="CHEBI:60240"/>
    </cofactor>
</comment>
<dbReference type="InterPro" id="IPR007527">
    <property type="entry name" value="Znf_SWIM"/>
</dbReference>
<dbReference type="Proteomes" id="UP000663836">
    <property type="component" value="Unassembled WGS sequence"/>
</dbReference>
<gene>
    <name evidence="6" type="ORF">JBS370_LOCUS34516</name>
</gene>
<evidence type="ECO:0000313" key="7">
    <source>
        <dbReference type="Proteomes" id="UP000663836"/>
    </source>
</evidence>
<dbReference type="GO" id="GO:0008270">
    <property type="term" value="F:zinc ion binding"/>
    <property type="evidence" value="ECO:0007669"/>
    <property type="project" value="UniProtKB-KW"/>
</dbReference>
<dbReference type="EMBL" id="CAJOBD010011010">
    <property type="protein sequence ID" value="CAF4161299.1"/>
    <property type="molecule type" value="Genomic_DNA"/>
</dbReference>
<proteinExistence type="predicted"/>
<dbReference type="Pfam" id="PF13359">
    <property type="entry name" value="DDE_Tnp_4"/>
    <property type="match status" value="1"/>
</dbReference>
<dbReference type="AlphaFoldDB" id="A0A819YQ67"/>
<feature type="compositionally biased region" description="Basic and acidic residues" evidence="4">
    <location>
        <begin position="341"/>
        <end position="352"/>
    </location>
</feature>
<dbReference type="PROSITE" id="PS50966">
    <property type="entry name" value="ZF_SWIM"/>
    <property type="match status" value="1"/>
</dbReference>
<evidence type="ECO:0000256" key="3">
    <source>
        <dbReference type="PROSITE-ProRule" id="PRU00325"/>
    </source>
</evidence>
<keyword evidence="3" id="KW-0863">Zinc-finger</keyword>
<name>A0A819YQ67_9BILA</name>
<reference evidence="6" key="1">
    <citation type="submission" date="2021-02" db="EMBL/GenBank/DDBJ databases">
        <authorList>
            <person name="Nowell W R."/>
        </authorList>
    </citation>
    <scope>NUCLEOTIDE SEQUENCE</scope>
</reference>
<keyword evidence="2" id="KW-0479">Metal-binding</keyword>
<sequence length="377" mass="43607">MGVQFASGRWFDLMEPFYADGDHNAASIWNYIVEEDIGRIHDIFDERTDEFIGDRGFRNVDNEGFTVRIPLSLAKDQVQLSTQDANTTRKITKLRNCVERGFGRLKKWRIIGSVIDNNLISKVDSLLRILGAIDNKYFESLFAPADSDEQDVEFIKHREVISNILQNLPTTLQWITRQVHQIVDFIPALTLETIRDYGLDDYALKLAIPYLQHATAICVKTHKSKQYSNVIKVEGIKSRYSKKSAPKHHKIFLQFDNDNWENDYTLSSDYDNDYGSWLNIKCINSYCSCKSGARTVGACAHVITALYWLYCNINDVPIPGYSAKSITLQRNITDLQPFNQHRREQKTNKGDIYDTNEDESSSDEFLEDNRRKKKRTY</sequence>
<accession>A0A819YQ67</accession>
<protein>
    <recommendedName>
        <fullName evidence="5">SWIM-type domain-containing protein</fullName>
    </recommendedName>
</protein>
<comment type="caution">
    <text evidence="6">The sequence shown here is derived from an EMBL/GenBank/DDBJ whole genome shotgun (WGS) entry which is preliminary data.</text>
</comment>
<evidence type="ECO:0000256" key="1">
    <source>
        <dbReference type="ARBA" id="ARBA00001968"/>
    </source>
</evidence>
<evidence type="ECO:0000313" key="6">
    <source>
        <dbReference type="EMBL" id="CAF4161299.1"/>
    </source>
</evidence>
<evidence type="ECO:0000256" key="4">
    <source>
        <dbReference type="SAM" id="MobiDB-lite"/>
    </source>
</evidence>
<dbReference type="InterPro" id="IPR027806">
    <property type="entry name" value="HARBI1_dom"/>
</dbReference>